<name>C0QDN5_DESAH</name>
<dbReference type="InterPro" id="IPR008869">
    <property type="entry name" value="MlaC/ttg2D"/>
</dbReference>
<dbReference type="HOGENOM" id="CLU_094502_2_0_7"/>
<sequence length="207" mass="23356">MIKKIVFIIVMVMICAGSTFSLAQAQEELPGVVLKRCIDDVILILNEPVETTDAGLVHRNQRLFDKAGEVFDFASLSMGALGSNWRRFSPIQRTEFIGLFSHVVADSYFSRMEGHDFADVLISYDEAQMLPPTSSGVRRADIPTLVSHNGVKTPVVYRMLEKNSAWKVYDVIIEGVSMVANYREQYRVRFMDTPESMIAELKKKVAK</sequence>
<evidence type="ECO:0000256" key="1">
    <source>
        <dbReference type="SAM" id="SignalP"/>
    </source>
</evidence>
<dbReference type="KEGG" id="dat:HRM2_22010"/>
<gene>
    <name evidence="2" type="ordered locus">HRM2_22010</name>
</gene>
<organism evidence="2 3">
    <name type="scientific">Desulforapulum autotrophicum (strain ATCC 43914 / DSM 3382 / VKM B-1955 / HRM2)</name>
    <name type="common">Desulfobacterium autotrophicum</name>
    <dbReference type="NCBI Taxonomy" id="177437"/>
    <lineage>
        <taxon>Bacteria</taxon>
        <taxon>Pseudomonadati</taxon>
        <taxon>Thermodesulfobacteriota</taxon>
        <taxon>Desulfobacteria</taxon>
        <taxon>Desulfobacterales</taxon>
        <taxon>Desulfobacteraceae</taxon>
        <taxon>Desulforapulum</taxon>
    </lineage>
</organism>
<dbReference type="Gene3D" id="3.10.450.710">
    <property type="entry name" value="Tgt2/MlaC"/>
    <property type="match status" value="1"/>
</dbReference>
<dbReference type="InterPro" id="IPR042245">
    <property type="entry name" value="Tgt2/MlaC_sf"/>
</dbReference>
<proteinExistence type="predicted"/>
<dbReference type="PANTHER" id="PTHR36573:SF1">
    <property type="entry name" value="INTERMEMBRANE PHOSPHOLIPID TRANSPORT SYSTEM BINDING PROTEIN MLAC"/>
    <property type="match status" value="1"/>
</dbReference>
<dbReference type="AlphaFoldDB" id="C0QDN5"/>
<dbReference type="EMBL" id="CP001087">
    <property type="protein sequence ID" value="ACN15299.1"/>
    <property type="molecule type" value="Genomic_DNA"/>
</dbReference>
<dbReference type="RefSeq" id="WP_015904068.1">
    <property type="nucleotide sequence ID" value="NC_012108.1"/>
</dbReference>
<dbReference type="Pfam" id="PF05494">
    <property type="entry name" value="MlaC"/>
    <property type="match status" value="1"/>
</dbReference>
<keyword evidence="3" id="KW-1185">Reference proteome</keyword>
<protein>
    <submittedName>
        <fullName evidence="2">ABC-type transporter involved in resistance to organic solvents, toluene tolerance protein</fullName>
    </submittedName>
</protein>
<dbReference type="PANTHER" id="PTHR36573">
    <property type="entry name" value="INTERMEMBRANE PHOSPHOLIPID TRANSPORT SYSTEM BINDING PROTEIN MLAC"/>
    <property type="match status" value="1"/>
</dbReference>
<dbReference type="STRING" id="177437.HRM2_22010"/>
<feature type="signal peptide" evidence="1">
    <location>
        <begin position="1"/>
        <end position="25"/>
    </location>
</feature>
<dbReference type="Proteomes" id="UP000000442">
    <property type="component" value="Chromosome"/>
</dbReference>
<accession>C0QDN5</accession>
<feature type="chain" id="PRO_5002902300" evidence="1">
    <location>
        <begin position="26"/>
        <end position="207"/>
    </location>
</feature>
<evidence type="ECO:0000313" key="3">
    <source>
        <dbReference type="Proteomes" id="UP000000442"/>
    </source>
</evidence>
<keyword evidence="1" id="KW-0732">Signal</keyword>
<reference evidence="2 3" key="1">
    <citation type="journal article" date="2009" name="Environ. Microbiol.">
        <title>Genome sequence of Desulfobacterium autotrophicum HRM2, a marine sulfate reducer oxidizing organic carbon completely to carbon dioxide.</title>
        <authorList>
            <person name="Strittmatter A.W."/>
            <person name="Liesegang H."/>
            <person name="Rabus R."/>
            <person name="Decker I."/>
            <person name="Amann J."/>
            <person name="Andres S."/>
            <person name="Henne A."/>
            <person name="Fricke W.F."/>
            <person name="Martinez-Arias R."/>
            <person name="Bartels D."/>
            <person name="Goesmann A."/>
            <person name="Krause L."/>
            <person name="Puehler A."/>
            <person name="Klenk H.P."/>
            <person name="Richter M."/>
            <person name="Schuler M."/>
            <person name="Gloeckner F.O."/>
            <person name="Meyerdierks A."/>
            <person name="Gottschalk G."/>
            <person name="Amann R."/>
        </authorList>
    </citation>
    <scope>NUCLEOTIDE SEQUENCE [LARGE SCALE GENOMIC DNA]</scope>
    <source>
        <strain evidence="3">ATCC 43914 / DSM 3382 / HRM2</strain>
    </source>
</reference>
<evidence type="ECO:0000313" key="2">
    <source>
        <dbReference type="EMBL" id="ACN15299.1"/>
    </source>
</evidence>
<dbReference type="eggNOG" id="COG2854">
    <property type="taxonomic scope" value="Bacteria"/>
</dbReference>